<evidence type="ECO:0000313" key="2">
    <source>
        <dbReference type="EMBL" id="AWX43286.1"/>
    </source>
</evidence>
<evidence type="ECO:0000313" key="3">
    <source>
        <dbReference type="Proteomes" id="UP000248536"/>
    </source>
</evidence>
<dbReference type="KEGG" id="spon:HME9304_00273"/>
<keyword evidence="1" id="KW-1133">Transmembrane helix</keyword>
<reference evidence="2 3" key="1">
    <citation type="submission" date="2018-06" db="EMBL/GenBank/DDBJ databases">
        <title>Spongiibacterium sp. HME9304 Genome sequencing and assembly.</title>
        <authorList>
            <person name="Kang H."/>
            <person name="Kim H."/>
            <person name="Joh K."/>
        </authorList>
    </citation>
    <scope>NUCLEOTIDE SEQUENCE [LARGE SCALE GENOMIC DNA]</scope>
    <source>
        <strain evidence="2 3">HME9304</strain>
    </source>
</reference>
<keyword evidence="3" id="KW-1185">Reference proteome</keyword>
<keyword evidence="1" id="KW-0812">Transmembrane</keyword>
<dbReference type="Proteomes" id="UP000248536">
    <property type="component" value="Chromosome"/>
</dbReference>
<keyword evidence="1" id="KW-0472">Membrane</keyword>
<dbReference type="RefSeq" id="WP_112376878.1">
    <property type="nucleotide sequence ID" value="NZ_CP030104.1"/>
</dbReference>
<proteinExistence type="predicted"/>
<accession>A0A2Z4LNC6</accession>
<protein>
    <recommendedName>
        <fullName evidence="4">General secretion pathway protein</fullName>
    </recommendedName>
</protein>
<gene>
    <name evidence="2" type="ORF">HME9304_00273</name>
</gene>
<evidence type="ECO:0000256" key="1">
    <source>
        <dbReference type="SAM" id="Phobius"/>
    </source>
</evidence>
<name>A0A2Z4LNC6_9FLAO</name>
<feature type="transmembrane region" description="Helical" evidence="1">
    <location>
        <begin position="245"/>
        <end position="265"/>
    </location>
</feature>
<organism evidence="2 3">
    <name type="scientific">Flagellimonas maritima</name>
    <dbReference type="NCBI Taxonomy" id="1383885"/>
    <lineage>
        <taxon>Bacteria</taxon>
        <taxon>Pseudomonadati</taxon>
        <taxon>Bacteroidota</taxon>
        <taxon>Flavobacteriia</taxon>
        <taxon>Flavobacteriales</taxon>
        <taxon>Flavobacteriaceae</taxon>
        <taxon>Flagellimonas</taxon>
    </lineage>
</organism>
<evidence type="ECO:0008006" key="4">
    <source>
        <dbReference type="Google" id="ProtNLM"/>
    </source>
</evidence>
<sequence>MLKLLKTYFTKGNTFYGLKVYQVENITKFHLVEVVKKKGELTITNSQGFDTLQELSKLCKTSIPIYLICNTSDVITKQLDSGFNLKKLAAVEYSFPGLELENFYYQISELKNQLLVSIAKKKSVDAHLHQLKKMDFNVVGFSLGLTSLSTILNYIDSETIYTNSKRITFGSNVNAKFSISKIEESSNVTYTVNGLQIENSALVAFSGVLDFLSNRISHDSNFNTYIQKLQNEFKRNRIFKIIWKSYLVVLLFVLLSNFLFFNFYFNQVDSLTESLTFENENKKNLVTIKNRVSKKERRVDAVLSVSNSRTSYFLDKLGSSIPKSILLDEIQYQPLTKPVQPEKPIELQENIIIVMGNCIDSEDFSSWIAGLEIFEWVQSVETLDYDYKNQNSSTFKIKISVAAL</sequence>
<dbReference type="AlphaFoldDB" id="A0A2Z4LNC6"/>
<dbReference type="OrthoDB" id="1186626at2"/>
<dbReference type="EMBL" id="CP030104">
    <property type="protein sequence ID" value="AWX43286.1"/>
    <property type="molecule type" value="Genomic_DNA"/>
</dbReference>